<dbReference type="InterPro" id="IPR032675">
    <property type="entry name" value="LRR_dom_sf"/>
</dbReference>
<evidence type="ECO:0000256" key="1">
    <source>
        <dbReference type="ARBA" id="ARBA00004496"/>
    </source>
</evidence>
<reference evidence="5" key="2">
    <citation type="submission" date="2017-10" db="EMBL/GenBank/DDBJ databases">
        <title>Ladona fulva Genome sequencing and assembly.</title>
        <authorList>
            <person name="Murali S."/>
            <person name="Richards S."/>
            <person name="Bandaranaike D."/>
            <person name="Bellair M."/>
            <person name="Blankenburg K."/>
            <person name="Chao H."/>
            <person name="Dinh H."/>
            <person name="Doddapaneni H."/>
            <person name="Dugan-Rocha S."/>
            <person name="Elkadiri S."/>
            <person name="Gnanaolivu R."/>
            <person name="Hernandez B."/>
            <person name="Skinner E."/>
            <person name="Javaid M."/>
            <person name="Lee S."/>
            <person name="Li M."/>
            <person name="Ming W."/>
            <person name="Munidasa M."/>
            <person name="Muniz J."/>
            <person name="Nguyen L."/>
            <person name="Hughes D."/>
            <person name="Osuji N."/>
            <person name="Pu L.-L."/>
            <person name="Puazo M."/>
            <person name="Qu C."/>
            <person name="Quiroz J."/>
            <person name="Raj R."/>
            <person name="Weissenberger G."/>
            <person name="Xin Y."/>
            <person name="Zou X."/>
            <person name="Han Y."/>
            <person name="Worley K."/>
            <person name="Muzny D."/>
            <person name="Gibbs R."/>
        </authorList>
    </citation>
    <scope>NUCLEOTIDE SEQUENCE</scope>
    <source>
        <strain evidence="5">Sampled in the wild</strain>
    </source>
</reference>
<keyword evidence="4" id="KW-0677">Repeat</keyword>
<reference evidence="5" key="1">
    <citation type="submission" date="2013-04" db="EMBL/GenBank/DDBJ databases">
        <authorList>
            <person name="Qu J."/>
            <person name="Murali S.C."/>
            <person name="Bandaranaike D."/>
            <person name="Bellair M."/>
            <person name="Blankenburg K."/>
            <person name="Chao H."/>
            <person name="Dinh H."/>
            <person name="Doddapaneni H."/>
            <person name="Downs B."/>
            <person name="Dugan-Rocha S."/>
            <person name="Elkadiri S."/>
            <person name="Gnanaolivu R.D."/>
            <person name="Hernandez B."/>
            <person name="Javaid M."/>
            <person name="Jayaseelan J.C."/>
            <person name="Lee S."/>
            <person name="Li M."/>
            <person name="Ming W."/>
            <person name="Munidasa M."/>
            <person name="Muniz J."/>
            <person name="Nguyen L."/>
            <person name="Ongeri F."/>
            <person name="Osuji N."/>
            <person name="Pu L.-L."/>
            <person name="Puazo M."/>
            <person name="Qu C."/>
            <person name="Quiroz J."/>
            <person name="Raj R."/>
            <person name="Weissenberger G."/>
            <person name="Xin Y."/>
            <person name="Zou X."/>
            <person name="Han Y."/>
            <person name="Richards S."/>
            <person name="Worley K."/>
            <person name="Muzny D."/>
            <person name="Gibbs R."/>
        </authorList>
    </citation>
    <scope>NUCLEOTIDE SEQUENCE</scope>
    <source>
        <strain evidence="5">Sampled in the wild</strain>
    </source>
</reference>
<evidence type="ECO:0000256" key="4">
    <source>
        <dbReference type="ARBA" id="ARBA00022737"/>
    </source>
</evidence>
<evidence type="ECO:0008006" key="7">
    <source>
        <dbReference type="Google" id="ProtNLM"/>
    </source>
</evidence>
<gene>
    <name evidence="5" type="ORF">J437_LFUL000304</name>
</gene>
<protein>
    <recommendedName>
        <fullName evidence="7">Leucine-rich repeat-containing protein 51</fullName>
    </recommendedName>
</protein>
<dbReference type="GO" id="GO:0005737">
    <property type="term" value="C:cytoplasm"/>
    <property type="evidence" value="ECO:0007669"/>
    <property type="project" value="UniProtKB-SubCell"/>
</dbReference>
<name>A0A8K0P0U0_LADFU</name>
<keyword evidence="2" id="KW-0963">Cytoplasm</keyword>
<comment type="caution">
    <text evidence="5">The sequence shown here is derived from an EMBL/GenBank/DDBJ whole genome shotgun (WGS) entry which is preliminary data.</text>
</comment>
<evidence type="ECO:0000313" key="6">
    <source>
        <dbReference type="Proteomes" id="UP000792457"/>
    </source>
</evidence>
<dbReference type="PANTHER" id="PTHR46545:SF1">
    <property type="entry name" value="LEUCINE-RICH REPEAT-CONTAINING PROTEIN 51"/>
    <property type="match status" value="1"/>
</dbReference>
<evidence type="ECO:0000313" key="5">
    <source>
        <dbReference type="EMBL" id="KAG8226999.1"/>
    </source>
</evidence>
<dbReference type="Gene3D" id="3.80.10.10">
    <property type="entry name" value="Ribonuclease Inhibitor"/>
    <property type="match status" value="1"/>
</dbReference>
<dbReference type="SUPFAM" id="SSF52075">
    <property type="entry name" value="Outer arm dynein light chain 1"/>
    <property type="match status" value="1"/>
</dbReference>
<dbReference type="Proteomes" id="UP000792457">
    <property type="component" value="Unassembled WGS sequence"/>
</dbReference>
<keyword evidence="3" id="KW-0433">Leucine-rich repeat</keyword>
<dbReference type="EMBL" id="KZ308307">
    <property type="protein sequence ID" value="KAG8226999.1"/>
    <property type="molecule type" value="Genomic_DNA"/>
</dbReference>
<proteinExistence type="predicted"/>
<dbReference type="Pfam" id="PF14580">
    <property type="entry name" value="LRR_9"/>
    <property type="match status" value="1"/>
</dbReference>
<accession>A0A8K0P0U0</accession>
<dbReference type="OrthoDB" id="676979at2759"/>
<comment type="subcellular location">
    <subcellularLocation>
        <location evidence="1">Cytoplasm</location>
    </subcellularLocation>
</comment>
<dbReference type="PANTHER" id="PTHR46545">
    <property type="entry name" value="LEUCINE-RICH REPEAT-CONTAINING PROTEIN 51"/>
    <property type="match status" value="1"/>
</dbReference>
<dbReference type="AlphaFoldDB" id="A0A8K0P0U0"/>
<sequence>MEVSDLKYFVQKTLEQPHLLGWLDLSSNYLDKVPSELIEFPNLCILYLHGNIIQKLVYVKRLIPLKKLYSLTMHGNPVEDDAHYKNYILHFLPQLKTLDFITVLPCERMVPPPPPAVLAEEEPAGFTGTEEEMLSLLKKMKS</sequence>
<evidence type="ECO:0000256" key="2">
    <source>
        <dbReference type="ARBA" id="ARBA00022490"/>
    </source>
</evidence>
<keyword evidence="6" id="KW-1185">Reference proteome</keyword>
<organism evidence="5 6">
    <name type="scientific">Ladona fulva</name>
    <name type="common">Scarce chaser dragonfly</name>
    <name type="synonym">Libellula fulva</name>
    <dbReference type="NCBI Taxonomy" id="123851"/>
    <lineage>
        <taxon>Eukaryota</taxon>
        <taxon>Metazoa</taxon>
        <taxon>Ecdysozoa</taxon>
        <taxon>Arthropoda</taxon>
        <taxon>Hexapoda</taxon>
        <taxon>Insecta</taxon>
        <taxon>Pterygota</taxon>
        <taxon>Palaeoptera</taxon>
        <taxon>Odonata</taxon>
        <taxon>Epiprocta</taxon>
        <taxon>Anisoptera</taxon>
        <taxon>Libelluloidea</taxon>
        <taxon>Libellulidae</taxon>
        <taxon>Ladona</taxon>
    </lineage>
</organism>
<evidence type="ECO:0000256" key="3">
    <source>
        <dbReference type="ARBA" id="ARBA00022614"/>
    </source>
</evidence>